<name>A0A1U9KRE3_9PROT</name>
<protein>
    <submittedName>
        <fullName evidence="2">Uncharacterized protein</fullName>
    </submittedName>
</protein>
<organism evidence="2 3">
    <name type="scientific">Neoasaia chiangmaiensis</name>
    <dbReference type="NCBI Taxonomy" id="320497"/>
    <lineage>
        <taxon>Bacteria</taxon>
        <taxon>Pseudomonadati</taxon>
        <taxon>Pseudomonadota</taxon>
        <taxon>Alphaproteobacteria</taxon>
        <taxon>Acetobacterales</taxon>
        <taxon>Acetobacteraceae</taxon>
        <taxon>Neoasaia</taxon>
    </lineage>
</organism>
<reference evidence="2 3" key="1">
    <citation type="submission" date="2016-03" db="EMBL/GenBank/DDBJ databases">
        <title>Acetic acid bacteria sequencing.</title>
        <authorList>
            <person name="Brandt J."/>
            <person name="Jakob F."/>
            <person name="Vogel R.F."/>
        </authorList>
    </citation>
    <scope>NUCLEOTIDE SEQUENCE [LARGE SCALE GENOMIC DNA]</scope>
    <source>
        <strain evidence="2 3">NBRC 101099</strain>
    </source>
</reference>
<keyword evidence="1" id="KW-0175">Coiled coil</keyword>
<dbReference type="AlphaFoldDB" id="A0A1U9KRE3"/>
<feature type="coiled-coil region" evidence="1">
    <location>
        <begin position="21"/>
        <end position="48"/>
    </location>
</feature>
<dbReference type="KEGG" id="nch:A0U93_10215"/>
<evidence type="ECO:0000313" key="3">
    <source>
        <dbReference type="Proteomes" id="UP000188604"/>
    </source>
</evidence>
<evidence type="ECO:0000313" key="2">
    <source>
        <dbReference type="EMBL" id="AQS88250.1"/>
    </source>
</evidence>
<dbReference type="Proteomes" id="UP000188604">
    <property type="component" value="Chromosome"/>
</dbReference>
<proteinExistence type="predicted"/>
<sequence length="72" mass="8314">MTIRSIAQAQILGFFSIRSQLSRTRKEIAVLKEQIANKDLEISTLQVRLKRVLDGRDIDGRFVRRGISRSEK</sequence>
<gene>
    <name evidence="2" type="ORF">A0U93_10215</name>
</gene>
<dbReference type="STRING" id="320497.A0U93_10215"/>
<keyword evidence="3" id="KW-1185">Reference proteome</keyword>
<dbReference type="EMBL" id="CP014691">
    <property type="protein sequence ID" value="AQS88250.1"/>
    <property type="molecule type" value="Genomic_DNA"/>
</dbReference>
<accession>A0A1U9KRE3</accession>
<evidence type="ECO:0000256" key="1">
    <source>
        <dbReference type="SAM" id="Coils"/>
    </source>
</evidence>